<name>A0A1A9V220_GLOAU</name>
<dbReference type="EnsemblMetazoa" id="GAUT023295-RA">
    <property type="protein sequence ID" value="GAUT023295-PA"/>
    <property type="gene ID" value="GAUT023295"/>
</dbReference>
<reference evidence="1" key="1">
    <citation type="submission" date="2020-05" db="UniProtKB">
        <authorList>
            <consortium name="EnsemblMetazoa"/>
        </authorList>
    </citation>
    <scope>IDENTIFICATION</scope>
    <source>
        <strain evidence="1">TTRI</strain>
    </source>
</reference>
<dbReference type="AlphaFoldDB" id="A0A1A9V220"/>
<evidence type="ECO:0000313" key="1">
    <source>
        <dbReference type="EnsemblMetazoa" id="GAUT023295-PA"/>
    </source>
</evidence>
<dbReference type="Proteomes" id="UP000078200">
    <property type="component" value="Unassembled WGS sequence"/>
</dbReference>
<accession>A0A1A9V220</accession>
<protein>
    <submittedName>
        <fullName evidence="1">Uncharacterized protein</fullName>
    </submittedName>
</protein>
<proteinExistence type="predicted"/>
<dbReference type="VEuPathDB" id="VectorBase:GAUT023295"/>
<keyword evidence="2" id="KW-1185">Reference proteome</keyword>
<sequence length="157" mass="16980">MDAQTHLTENSCVLRYQLLLLLRANDALSTTTNTLGIPVSSSNSGVQAQQKDMAVPVNQNSQAENGATKNSRNEFTTDVTLSLTQESFSSVEVGIYLSGKIFQNLPCYDLLRLSLRSLWLECSTSLYGGFSEISPCLPCLNGKNSKLIPGDKISNGA</sequence>
<organism evidence="1 2">
    <name type="scientific">Glossina austeni</name>
    <name type="common">Savannah tsetse fly</name>
    <dbReference type="NCBI Taxonomy" id="7395"/>
    <lineage>
        <taxon>Eukaryota</taxon>
        <taxon>Metazoa</taxon>
        <taxon>Ecdysozoa</taxon>
        <taxon>Arthropoda</taxon>
        <taxon>Hexapoda</taxon>
        <taxon>Insecta</taxon>
        <taxon>Pterygota</taxon>
        <taxon>Neoptera</taxon>
        <taxon>Endopterygota</taxon>
        <taxon>Diptera</taxon>
        <taxon>Brachycera</taxon>
        <taxon>Muscomorpha</taxon>
        <taxon>Hippoboscoidea</taxon>
        <taxon>Glossinidae</taxon>
        <taxon>Glossina</taxon>
    </lineage>
</organism>
<evidence type="ECO:0000313" key="2">
    <source>
        <dbReference type="Proteomes" id="UP000078200"/>
    </source>
</evidence>